<dbReference type="eggNOG" id="COG1792">
    <property type="taxonomic scope" value="Bacteria"/>
</dbReference>
<evidence type="ECO:0000256" key="3">
    <source>
        <dbReference type="ARBA" id="ARBA00022960"/>
    </source>
</evidence>
<dbReference type="RefSeq" id="WP_037975548.1">
    <property type="nucleotide sequence ID" value="NZ_JMKI01000026.1"/>
</dbReference>
<dbReference type="InterPro" id="IPR042175">
    <property type="entry name" value="Cell/Rod_MreC_2"/>
</dbReference>
<dbReference type="PANTHER" id="PTHR34138:SF1">
    <property type="entry name" value="CELL SHAPE-DETERMINING PROTEIN MREC"/>
    <property type="match status" value="1"/>
</dbReference>
<name>A0A073IQ17_9BACT</name>
<accession>A0A073IQ17</accession>
<keyword evidence="6" id="KW-1133">Transmembrane helix</keyword>
<evidence type="ECO:0000259" key="7">
    <source>
        <dbReference type="Pfam" id="PF04085"/>
    </source>
</evidence>
<evidence type="ECO:0000256" key="1">
    <source>
        <dbReference type="ARBA" id="ARBA00009369"/>
    </source>
</evidence>
<dbReference type="InterPro" id="IPR055342">
    <property type="entry name" value="MreC_beta-barrel_core"/>
</dbReference>
<evidence type="ECO:0000313" key="9">
    <source>
        <dbReference type="Proteomes" id="UP000027665"/>
    </source>
</evidence>
<sequence length="263" mass="28792">MRILCRESRPWLNSFISVLAGAAILFLSAGTDGVKHGAVELVNGILSYPEKPVLYLRNIIKLSGNWVLERDNLNERVEKLELKNLALEEALQRAGVKSPAPKGGYLRAVVTLRYPQEWWQELRIDRGAQEGVREGAAVASEGFLVGRVTRVSAHSSWVELITSSSFLIAAAVDQTRDLGVAAGDGRGHLRLLYIPEERNVRRGMSVSTSLMSDVIPPGLAIGTIIGIDEEKEGYKEMRLSAGAHLTQLYNVDVFMPSSGGAQR</sequence>
<dbReference type="GO" id="GO:0008360">
    <property type="term" value="P:regulation of cell shape"/>
    <property type="evidence" value="ECO:0007669"/>
    <property type="project" value="UniProtKB-KW"/>
</dbReference>
<comment type="caution">
    <text evidence="8">The sequence shown here is derived from an EMBL/GenBank/DDBJ whole genome shotgun (WGS) entry which is preliminary data.</text>
</comment>
<keyword evidence="5" id="KW-0175">Coiled coil</keyword>
<keyword evidence="9" id="KW-1185">Reference proteome</keyword>
<organism evidence="8 9">
    <name type="scientific">Synergistes jonesii</name>
    <dbReference type="NCBI Taxonomy" id="2754"/>
    <lineage>
        <taxon>Bacteria</taxon>
        <taxon>Thermotogati</taxon>
        <taxon>Synergistota</taxon>
        <taxon>Synergistia</taxon>
        <taxon>Synergistales</taxon>
        <taxon>Synergistaceae</taxon>
        <taxon>Synergistes</taxon>
    </lineage>
</organism>
<gene>
    <name evidence="8" type="ORF">EH55_03060</name>
</gene>
<dbReference type="Proteomes" id="UP000027665">
    <property type="component" value="Unassembled WGS sequence"/>
</dbReference>
<evidence type="ECO:0000256" key="6">
    <source>
        <dbReference type="SAM" id="Phobius"/>
    </source>
</evidence>
<feature type="transmembrane region" description="Helical" evidence="6">
    <location>
        <begin position="12"/>
        <end position="30"/>
    </location>
</feature>
<comment type="similarity">
    <text evidence="1">Belongs to the MreC family.</text>
</comment>
<dbReference type="GO" id="GO:0005886">
    <property type="term" value="C:plasma membrane"/>
    <property type="evidence" value="ECO:0007669"/>
    <property type="project" value="TreeGrafter"/>
</dbReference>
<dbReference type="InterPro" id="IPR042177">
    <property type="entry name" value="Cell/Rod_1"/>
</dbReference>
<dbReference type="Pfam" id="PF04085">
    <property type="entry name" value="MreC"/>
    <property type="match status" value="1"/>
</dbReference>
<dbReference type="Gene3D" id="2.40.10.350">
    <property type="entry name" value="Rod shape-determining protein MreC, domain 2"/>
    <property type="match status" value="1"/>
</dbReference>
<reference evidence="8 9" key="1">
    <citation type="submission" date="2014-04" db="EMBL/GenBank/DDBJ databases">
        <title>Draft Genome Sequence of Synergistes jonesii.</title>
        <authorList>
            <person name="Coil D.A."/>
            <person name="Eisen J.A."/>
            <person name="Holland-Moritz H.E."/>
        </authorList>
    </citation>
    <scope>NUCLEOTIDE SEQUENCE [LARGE SCALE GENOMIC DNA]</scope>
    <source>
        <strain evidence="8 9">78-1</strain>
    </source>
</reference>
<evidence type="ECO:0000256" key="5">
    <source>
        <dbReference type="SAM" id="Coils"/>
    </source>
</evidence>
<keyword evidence="6" id="KW-0472">Membrane</keyword>
<proteinExistence type="inferred from homology"/>
<keyword evidence="3" id="KW-0133">Cell shape</keyword>
<dbReference type="EMBL" id="JMKI01000026">
    <property type="protein sequence ID" value="KEJ92458.1"/>
    <property type="molecule type" value="Genomic_DNA"/>
</dbReference>
<dbReference type="STRING" id="2754.EH55_03060"/>
<dbReference type="GeneID" id="90983330"/>
<dbReference type="OrthoDB" id="3935at2"/>
<dbReference type="AlphaFoldDB" id="A0A073IQ17"/>
<feature type="domain" description="Rod shape-determining protein MreC beta-barrel core" evidence="7">
    <location>
        <begin position="111"/>
        <end position="253"/>
    </location>
</feature>
<evidence type="ECO:0000256" key="4">
    <source>
        <dbReference type="ARBA" id="ARBA00032089"/>
    </source>
</evidence>
<evidence type="ECO:0000313" key="8">
    <source>
        <dbReference type="EMBL" id="KEJ92458.1"/>
    </source>
</evidence>
<dbReference type="InterPro" id="IPR007221">
    <property type="entry name" value="MreC"/>
</dbReference>
<keyword evidence="6" id="KW-0812">Transmembrane</keyword>
<feature type="coiled-coil region" evidence="5">
    <location>
        <begin position="70"/>
        <end position="97"/>
    </location>
</feature>
<protein>
    <recommendedName>
        <fullName evidence="2">Cell shape-determining protein MreC</fullName>
    </recommendedName>
    <alternativeName>
        <fullName evidence="4">Cell shape protein MreC</fullName>
    </alternativeName>
</protein>
<dbReference type="PANTHER" id="PTHR34138">
    <property type="entry name" value="CELL SHAPE-DETERMINING PROTEIN MREC"/>
    <property type="match status" value="1"/>
</dbReference>
<evidence type="ECO:0000256" key="2">
    <source>
        <dbReference type="ARBA" id="ARBA00013855"/>
    </source>
</evidence>
<dbReference type="Gene3D" id="2.40.10.340">
    <property type="entry name" value="Rod shape-determining protein MreC, domain 1"/>
    <property type="match status" value="1"/>
</dbReference>